<dbReference type="RefSeq" id="XP_008025965.1">
    <property type="nucleotide sequence ID" value="XM_008027774.1"/>
</dbReference>
<feature type="region of interest" description="Disordered" evidence="1">
    <location>
        <begin position="219"/>
        <end position="271"/>
    </location>
</feature>
<organism evidence="2 3">
    <name type="scientific">Exserohilum turcicum (strain 28A)</name>
    <name type="common">Northern leaf blight fungus</name>
    <name type="synonym">Setosphaeria turcica</name>
    <dbReference type="NCBI Taxonomy" id="671987"/>
    <lineage>
        <taxon>Eukaryota</taxon>
        <taxon>Fungi</taxon>
        <taxon>Dikarya</taxon>
        <taxon>Ascomycota</taxon>
        <taxon>Pezizomycotina</taxon>
        <taxon>Dothideomycetes</taxon>
        <taxon>Pleosporomycetidae</taxon>
        <taxon>Pleosporales</taxon>
        <taxon>Pleosporineae</taxon>
        <taxon>Pleosporaceae</taxon>
        <taxon>Exserohilum</taxon>
    </lineage>
</organism>
<accession>R0IMU0</accession>
<feature type="compositionally biased region" description="Basic and acidic residues" evidence="1">
    <location>
        <begin position="124"/>
        <end position="133"/>
    </location>
</feature>
<reference evidence="2 3" key="1">
    <citation type="journal article" date="2012" name="PLoS Pathog.">
        <title>Diverse lifestyles and strategies of plant pathogenesis encoded in the genomes of eighteen Dothideomycetes fungi.</title>
        <authorList>
            <person name="Ohm R.A."/>
            <person name="Feau N."/>
            <person name="Henrissat B."/>
            <person name="Schoch C.L."/>
            <person name="Horwitz B.A."/>
            <person name="Barry K.W."/>
            <person name="Condon B.J."/>
            <person name="Copeland A.C."/>
            <person name="Dhillon B."/>
            <person name="Glaser F."/>
            <person name="Hesse C.N."/>
            <person name="Kosti I."/>
            <person name="LaButti K."/>
            <person name="Lindquist E.A."/>
            <person name="Lucas S."/>
            <person name="Salamov A.A."/>
            <person name="Bradshaw R.E."/>
            <person name="Ciuffetti L."/>
            <person name="Hamelin R.C."/>
            <person name="Kema G.H.J."/>
            <person name="Lawrence C."/>
            <person name="Scott J.A."/>
            <person name="Spatafora J.W."/>
            <person name="Turgeon B.G."/>
            <person name="de Wit P.J.G.M."/>
            <person name="Zhong S."/>
            <person name="Goodwin S.B."/>
            <person name="Grigoriev I.V."/>
        </authorList>
    </citation>
    <scope>NUCLEOTIDE SEQUENCE [LARGE SCALE GENOMIC DNA]</scope>
    <source>
        <strain evidence="3">28A</strain>
    </source>
</reference>
<evidence type="ECO:0000313" key="2">
    <source>
        <dbReference type="EMBL" id="EOA86340.1"/>
    </source>
</evidence>
<feature type="compositionally biased region" description="Polar residues" evidence="1">
    <location>
        <begin position="256"/>
        <end position="271"/>
    </location>
</feature>
<evidence type="ECO:0000313" key="3">
    <source>
        <dbReference type="Proteomes" id="UP000016935"/>
    </source>
</evidence>
<dbReference type="GeneID" id="19397086"/>
<gene>
    <name evidence="2" type="ORF">SETTUDRAFT_150827</name>
</gene>
<feature type="region of interest" description="Disordered" evidence="1">
    <location>
        <begin position="35"/>
        <end position="67"/>
    </location>
</feature>
<keyword evidence="3" id="KW-1185">Reference proteome</keyword>
<reference evidence="2 3" key="2">
    <citation type="journal article" date="2013" name="PLoS Genet.">
        <title>Comparative genome structure, secondary metabolite, and effector coding capacity across Cochliobolus pathogens.</title>
        <authorList>
            <person name="Condon B.J."/>
            <person name="Leng Y."/>
            <person name="Wu D."/>
            <person name="Bushley K.E."/>
            <person name="Ohm R.A."/>
            <person name="Otillar R."/>
            <person name="Martin J."/>
            <person name="Schackwitz W."/>
            <person name="Grimwood J."/>
            <person name="MohdZainudin N."/>
            <person name="Xue C."/>
            <person name="Wang R."/>
            <person name="Manning V.A."/>
            <person name="Dhillon B."/>
            <person name="Tu Z.J."/>
            <person name="Steffenson B.J."/>
            <person name="Salamov A."/>
            <person name="Sun H."/>
            <person name="Lowry S."/>
            <person name="LaButti K."/>
            <person name="Han J."/>
            <person name="Copeland A."/>
            <person name="Lindquist E."/>
            <person name="Barry K."/>
            <person name="Schmutz J."/>
            <person name="Baker S.E."/>
            <person name="Ciuffetti L.M."/>
            <person name="Grigoriev I.V."/>
            <person name="Zhong S."/>
            <person name="Turgeon B.G."/>
        </authorList>
    </citation>
    <scope>NUCLEOTIDE SEQUENCE [LARGE SCALE GENOMIC DNA]</scope>
    <source>
        <strain evidence="3">28A</strain>
    </source>
</reference>
<dbReference type="Proteomes" id="UP000016935">
    <property type="component" value="Unassembled WGS sequence"/>
</dbReference>
<feature type="region of interest" description="Disordered" evidence="1">
    <location>
        <begin position="192"/>
        <end position="211"/>
    </location>
</feature>
<sequence>MIDELLVHISAPTTRQSDQLYQSLAEAYLGFDPHGIRPGISQQNNGSSPCAPTGLNDAAAPDRSSFRGTADTSIISASKDSYGSFPSYPSFDGVKAPTDGAGRFGHDGAKEDLSPVSSPLAQPEHTDRNEKGQRTLKLSSNPRNISEDPMPSSPDDVDMGFVEDSQVAPGTLPSELQDIYLLASDGTSEIDQDEKHIQDDTTNGAVPQRRRSLRLKAISSTAGVPEPASKPPGTSCSSPTKRQESVYSDDAPKPTPASQHAENVQETPIDTRQFLQPVDFSNLQIDAYPPEPKVSTARPGTLPSQITAPLAAIKEQNPTRFKPIRILNKPKADDRGYWLVGCSHWPAQLQQVFWTKVSEQVSSGRLGWGVTLYRESFTSRSLGKVKLYCWGEVIEHMWLVLWLCSKGQVSGSGLKWIDADGNEALVMS</sequence>
<feature type="compositionally biased region" description="Polar residues" evidence="1">
    <location>
        <begin position="40"/>
        <end position="50"/>
    </location>
</feature>
<dbReference type="STRING" id="671987.R0IMU0"/>
<dbReference type="HOGENOM" id="CLU_605726_0_0_1"/>
<dbReference type="AlphaFoldDB" id="R0IMU0"/>
<feature type="region of interest" description="Disordered" evidence="1">
    <location>
        <begin position="93"/>
        <end position="161"/>
    </location>
</feature>
<dbReference type="OrthoDB" id="5395975at2759"/>
<dbReference type="EMBL" id="KB908593">
    <property type="protein sequence ID" value="EOA86340.1"/>
    <property type="molecule type" value="Genomic_DNA"/>
</dbReference>
<feature type="compositionally biased region" description="Basic and acidic residues" evidence="1">
    <location>
        <begin position="104"/>
        <end position="113"/>
    </location>
</feature>
<evidence type="ECO:0000256" key="1">
    <source>
        <dbReference type="SAM" id="MobiDB-lite"/>
    </source>
</evidence>
<proteinExistence type="predicted"/>
<dbReference type="eggNOG" id="ENOG502S7U4">
    <property type="taxonomic scope" value="Eukaryota"/>
</dbReference>
<protein>
    <submittedName>
        <fullName evidence="2">Uncharacterized protein</fullName>
    </submittedName>
</protein>
<name>R0IMU0_EXST2</name>